<feature type="compositionally biased region" description="Basic and acidic residues" evidence="1">
    <location>
        <begin position="905"/>
        <end position="918"/>
    </location>
</feature>
<dbReference type="AlphaFoldDB" id="A0A1I7RV57"/>
<feature type="compositionally biased region" description="Low complexity" evidence="1">
    <location>
        <begin position="60"/>
        <end position="71"/>
    </location>
</feature>
<feature type="region of interest" description="Disordered" evidence="1">
    <location>
        <begin position="876"/>
        <end position="918"/>
    </location>
</feature>
<protein>
    <submittedName>
        <fullName evidence="2">(pine wood nematode) hypothetical protein</fullName>
    </submittedName>
</protein>
<keyword evidence="5" id="KW-1185">Reference proteome</keyword>
<sequence>MQIFSESLLKSQPTRNEPGPSTSSALQSENNSAQCNGKGTPKSAETPRLFKKKKNGEVFSKSASLSTSSKAPEYITLGDSPVKNQKNGEKPLNGTKKRKLPETAGDRVPTCSTNCTPSTSTAISTSFLSSSMPNNTSSQSTVSHSQSSSKRVDVSQDPEGSILSPMEATQGMLKMVHGISVAREVPVRPAFPVFRSRFDTDVTPISPNGRKLAAEAAKRAGASIRVRLDDLNPASKISLFDNENENKLPLSVTDEKRDKKGLAKDPKTGLTMETVKRRDLCQRFEKMLNSEMGFTYRVNQLPQLTNIQLAGLMRRSRNRNEFSEMSDEVWCQVFEEKRRYEDRSHEYDNVMTRDFVKKLQVMQVDDRSEKTDSEPELEEEEFDEEDGFPVFEEIQNVEEETKGSHEMLTNMYRYFETRRHLLEEEKWLQIQIKKMTEKHELLKASGILNQEPHLVFGRPAITLDPSERCARCLPLVAYKKRPIIRMPASKDDEHNIKTMNNYTDINCDLVEEHLQKLSNGLEHEPTGFTLPFEDTRRQKPRRLGVKTDEKVLARARERYHAKRALFRLTGETKKTVGRPRKPHEYKALKSPKPSPMVLKKKMSQVERKEEGPKKLSMLMNPVLALEIERETRQLEEKLSRVSHNYNYQEITIPSFRPFDEKNELEKLNERSSRRSSIDEKALNVEKEEEIEPNEALWFAKIHHLIEYPRLSETEIKRRKKDKVTLVPEHRPFIPELYAHENPLSHCLKVSVNNVDPAPFPARFPPALRVENCTVVHEEPVIVDLNKQERSRKSLRAIRKDGRSRSNSVMDEDSRSRSFFADKDELHIDMNLIHSLSNSPLMTPNTESNTPSPLDMSALHALMESRRRNTIPSTAQCTFPAAQRSSRLTSDPFMSSEPNISSDLGQKSEKSAKSPKIFEKSALKSVEKLDAEEEKCGLHGCPSDPNLEVDMFKVPITPEQALPHPPRPLPQPPI</sequence>
<organism evidence="4 6">
    <name type="scientific">Bursaphelenchus xylophilus</name>
    <name type="common">Pinewood nematode worm</name>
    <name type="synonym">Aphelenchoides xylophilus</name>
    <dbReference type="NCBI Taxonomy" id="6326"/>
    <lineage>
        <taxon>Eukaryota</taxon>
        <taxon>Metazoa</taxon>
        <taxon>Ecdysozoa</taxon>
        <taxon>Nematoda</taxon>
        <taxon>Chromadorea</taxon>
        <taxon>Rhabditida</taxon>
        <taxon>Tylenchina</taxon>
        <taxon>Tylenchomorpha</taxon>
        <taxon>Aphelenchoidea</taxon>
        <taxon>Aphelenchoididae</taxon>
        <taxon>Bursaphelenchus</taxon>
    </lineage>
</organism>
<dbReference type="Proteomes" id="UP000582659">
    <property type="component" value="Unassembled WGS sequence"/>
</dbReference>
<reference evidence="3" key="2">
    <citation type="submission" date="2020-08" db="EMBL/GenBank/DDBJ databases">
        <authorList>
            <person name="Kikuchi T."/>
        </authorList>
    </citation>
    <scope>NUCLEOTIDE SEQUENCE</scope>
    <source>
        <strain evidence="2">Ka4C1</strain>
    </source>
</reference>
<accession>A0A1I7RV57</accession>
<proteinExistence type="predicted"/>
<dbReference type="EMBL" id="CAJFCV020000003">
    <property type="protein sequence ID" value="CAG9105078.1"/>
    <property type="molecule type" value="Genomic_DNA"/>
</dbReference>
<feature type="compositionally biased region" description="Polar residues" evidence="1">
    <location>
        <begin position="876"/>
        <end position="904"/>
    </location>
</feature>
<feature type="compositionally biased region" description="Low complexity" evidence="1">
    <location>
        <begin position="109"/>
        <end position="149"/>
    </location>
</feature>
<gene>
    <name evidence="2" type="ORF">BXYJ_LOCUS5775</name>
</gene>
<feature type="region of interest" description="Disordered" evidence="1">
    <location>
        <begin position="575"/>
        <end position="599"/>
    </location>
</feature>
<feature type="compositionally biased region" description="Polar residues" evidence="1">
    <location>
        <begin position="1"/>
        <end position="37"/>
    </location>
</feature>
<evidence type="ECO:0000313" key="2">
    <source>
        <dbReference type="EMBL" id="CAD5219631.1"/>
    </source>
</evidence>
<dbReference type="OrthoDB" id="5790816at2759"/>
<evidence type="ECO:0000256" key="1">
    <source>
        <dbReference type="SAM" id="MobiDB-lite"/>
    </source>
</evidence>
<evidence type="ECO:0000313" key="6">
    <source>
        <dbReference type="WBParaSite" id="BXY_0461800.1"/>
    </source>
</evidence>
<dbReference type="EMBL" id="CAJFDI010000003">
    <property type="protein sequence ID" value="CAD5219631.1"/>
    <property type="molecule type" value="Genomic_DNA"/>
</dbReference>
<feature type="compositionally biased region" description="Basic and acidic residues" evidence="1">
    <location>
        <begin position="364"/>
        <end position="373"/>
    </location>
</feature>
<feature type="region of interest" description="Disordered" evidence="1">
    <location>
        <begin position="1"/>
        <end position="160"/>
    </location>
</feature>
<dbReference type="WBParaSite" id="BXY_0461800.1">
    <property type="protein sequence ID" value="BXY_0461800.1"/>
    <property type="gene ID" value="BXY_0461800"/>
</dbReference>
<reference evidence="6" key="1">
    <citation type="submission" date="2016-11" db="UniProtKB">
        <authorList>
            <consortium name="WormBaseParasite"/>
        </authorList>
    </citation>
    <scope>IDENTIFICATION</scope>
</reference>
<dbReference type="Proteomes" id="UP000095284">
    <property type="component" value="Unplaced"/>
</dbReference>
<evidence type="ECO:0000313" key="4">
    <source>
        <dbReference type="Proteomes" id="UP000095284"/>
    </source>
</evidence>
<dbReference type="Proteomes" id="UP000659654">
    <property type="component" value="Unassembled WGS sequence"/>
</dbReference>
<feature type="compositionally biased region" description="Acidic residues" evidence="1">
    <location>
        <begin position="374"/>
        <end position="385"/>
    </location>
</feature>
<evidence type="ECO:0000313" key="5">
    <source>
        <dbReference type="Proteomes" id="UP000659654"/>
    </source>
</evidence>
<feature type="region of interest" description="Disordered" evidence="1">
    <location>
        <begin position="364"/>
        <end position="385"/>
    </location>
</feature>
<name>A0A1I7RV57_BURXY</name>
<evidence type="ECO:0000313" key="3">
    <source>
        <dbReference type="EMBL" id="CAG9105078.1"/>
    </source>
</evidence>
<dbReference type="SMR" id="A0A1I7RV57"/>